<name>A0AAV9ZUK5_9AGAR</name>
<dbReference type="Proteomes" id="UP001362999">
    <property type="component" value="Unassembled WGS sequence"/>
</dbReference>
<feature type="transmembrane region" description="Helical" evidence="1">
    <location>
        <begin position="35"/>
        <end position="68"/>
    </location>
</feature>
<evidence type="ECO:0000313" key="3">
    <source>
        <dbReference type="Proteomes" id="UP001362999"/>
    </source>
</evidence>
<keyword evidence="1" id="KW-1133">Transmembrane helix</keyword>
<reference evidence="2 3" key="1">
    <citation type="journal article" date="2024" name="J Genomics">
        <title>Draft genome sequencing and assembly of Favolaschia claudopus CIRM-BRFM 2984 isolated from oak limbs.</title>
        <authorList>
            <person name="Navarro D."/>
            <person name="Drula E."/>
            <person name="Chaduli D."/>
            <person name="Cazenave R."/>
            <person name="Ahrendt S."/>
            <person name="Wang J."/>
            <person name="Lipzen A."/>
            <person name="Daum C."/>
            <person name="Barry K."/>
            <person name="Grigoriev I.V."/>
            <person name="Favel A."/>
            <person name="Rosso M.N."/>
            <person name="Martin F."/>
        </authorList>
    </citation>
    <scope>NUCLEOTIDE SEQUENCE [LARGE SCALE GENOMIC DNA]</scope>
    <source>
        <strain evidence="2 3">CIRM-BRFM 2984</strain>
    </source>
</reference>
<dbReference type="AlphaFoldDB" id="A0AAV9ZUK5"/>
<keyword evidence="1" id="KW-0812">Transmembrane</keyword>
<protein>
    <submittedName>
        <fullName evidence="2">Uncharacterized protein</fullName>
    </submittedName>
</protein>
<proteinExistence type="predicted"/>
<gene>
    <name evidence="2" type="ORF">R3P38DRAFT_3408297</name>
</gene>
<feature type="non-terminal residue" evidence="2">
    <location>
        <position position="1"/>
    </location>
</feature>
<evidence type="ECO:0000313" key="2">
    <source>
        <dbReference type="EMBL" id="KAK6992608.1"/>
    </source>
</evidence>
<keyword evidence="3" id="KW-1185">Reference proteome</keyword>
<comment type="caution">
    <text evidence="2">The sequence shown here is derived from an EMBL/GenBank/DDBJ whole genome shotgun (WGS) entry which is preliminary data.</text>
</comment>
<accession>A0AAV9ZUK5</accession>
<keyword evidence="1" id="KW-0472">Membrane</keyword>
<organism evidence="2 3">
    <name type="scientific">Favolaschia claudopus</name>
    <dbReference type="NCBI Taxonomy" id="2862362"/>
    <lineage>
        <taxon>Eukaryota</taxon>
        <taxon>Fungi</taxon>
        <taxon>Dikarya</taxon>
        <taxon>Basidiomycota</taxon>
        <taxon>Agaricomycotina</taxon>
        <taxon>Agaricomycetes</taxon>
        <taxon>Agaricomycetidae</taxon>
        <taxon>Agaricales</taxon>
        <taxon>Marasmiineae</taxon>
        <taxon>Mycenaceae</taxon>
        <taxon>Favolaschia</taxon>
    </lineage>
</organism>
<dbReference type="EMBL" id="JAWWNJ010000108">
    <property type="protein sequence ID" value="KAK6992608.1"/>
    <property type="molecule type" value="Genomic_DNA"/>
</dbReference>
<sequence>LFFKNFELYSLVSGVTQSSATSATRTLSRRTTFLLLYQFSALSLLLLCHIYPWFPLFLANLVLIPSLFQVFLSRPYEHLYPLYPLLPRYPRAFIIASCFNISLPTLRQVPRALA</sequence>
<evidence type="ECO:0000256" key="1">
    <source>
        <dbReference type="SAM" id="Phobius"/>
    </source>
</evidence>